<evidence type="ECO:0000256" key="3">
    <source>
        <dbReference type="ARBA" id="ARBA00005002"/>
    </source>
</evidence>
<dbReference type="GO" id="GO:0016020">
    <property type="term" value="C:membrane"/>
    <property type="evidence" value="ECO:0007669"/>
    <property type="project" value="GOC"/>
</dbReference>
<comment type="pathway">
    <text evidence="3 12">Glycolipid biosynthesis; lipid IV(A) biosynthesis; lipid IV(A) from (3R)-3-hydroxytetradecanoyl-[acyl-carrier-protein] and UDP-N-acetyl-alpha-D-glucosamine: step 2/6.</text>
</comment>
<dbReference type="InterPro" id="IPR015870">
    <property type="entry name" value="UDP-acyl_N-AcGlcN_deAcase_N"/>
</dbReference>
<dbReference type="InterPro" id="IPR020568">
    <property type="entry name" value="Ribosomal_Su5_D2-typ_SF"/>
</dbReference>
<dbReference type="UniPathway" id="UPA00359">
    <property type="reaction ID" value="UER00478"/>
</dbReference>
<dbReference type="Gene3D" id="3.30.230.20">
    <property type="entry name" value="lpxc deacetylase, domain 1"/>
    <property type="match status" value="1"/>
</dbReference>
<comment type="cofactor">
    <cofactor evidence="1 12">
        <name>Zn(2+)</name>
        <dbReference type="ChEBI" id="CHEBI:29105"/>
    </cofactor>
</comment>
<dbReference type="GO" id="GO:0103117">
    <property type="term" value="F:UDP-3-O-acyl-N-acetylglucosamine deacetylase activity"/>
    <property type="evidence" value="ECO:0007669"/>
    <property type="project" value="UniProtKB-UniRule"/>
</dbReference>
<sequence>MHYDLFNQHTIRAEVEFGGTGLHSGARVNVRLRPAPPHHGIVFYRVDLPGHPAIAARYDNVVDTSLATVLGASGVRVGTVEHFMAAVRVAGIDNLSVEIDGPEMPVMDGSAVPFLEVLGRAGLERQDAYRTCLRVESAFTVTQGDAYVKVRPADVLQIDYTIDFPHPLVGRQSYSWSLDVGSFRRELASARTFGFLREVEYLQSKGLALGGSLDNAVVFDDHGVVNHEGLRFPDECVRHKVLDFLGDMALCPFPIFGRFEAYKAGHALHNRVLREMFQRPGHAQFIQAATMVPQNLMRQPVPTLYWKPLAVAGNG</sequence>
<dbReference type="NCBIfam" id="TIGR00325">
    <property type="entry name" value="lpxC"/>
    <property type="match status" value="1"/>
</dbReference>
<feature type="binding site" evidence="12">
    <location>
        <position position="82"/>
    </location>
    <ligand>
        <name>Zn(2+)</name>
        <dbReference type="ChEBI" id="CHEBI:29105"/>
    </ligand>
</feature>
<dbReference type="Gene3D" id="3.30.1700.10">
    <property type="entry name" value="lpxc deacetylase, domain 2"/>
    <property type="match status" value="1"/>
</dbReference>
<keyword evidence="9 12" id="KW-0862">Zinc</keyword>
<protein>
    <recommendedName>
        <fullName evidence="4 12">UDP-3-O-acyl-N-acetylglucosamine deacetylase</fullName>
        <shortName evidence="12">UDP-3-O-acyl-GlcNAc deacetylase</shortName>
        <ecNumber evidence="4 12">3.5.1.108</ecNumber>
    </recommendedName>
    <alternativeName>
        <fullName evidence="12">UDP-3-O-[R-3-hydroxymyristoyl]-N-acetylglucosamine deacetylase</fullName>
    </alternativeName>
</protein>
<dbReference type="HAMAP" id="MF_00388">
    <property type="entry name" value="LpxC"/>
    <property type="match status" value="1"/>
</dbReference>
<evidence type="ECO:0000256" key="2">
    <source>
        <dbReference type="ARBA" id="ARBA00002923"/>
    </source>
</evidence>
<keyword evidence="7 12" id="KW-0479">Metal-binding</keyword>
<comment type="similarity">
    <text evidence="12">Belongs to the LpxC family.</text>
</comment>
<keyword evidence="5 12" id="KW-0444">Lipid biosynthesis</keyword>
<evidence type="ECO:0000256" key="12">
    <source>
        <dbReference type="HAMAP-Rule" id="MF_00388"/>
    </source>
</evidence>
<dbReference type="GO" id="GO:0046872">
    <property type="term" value="F:metal ion binding"/>
    <property type="evidence" value="ECO:0007669"/>
    <property type="project" value="UniProtKB-KW"/>
</dbReference>
<dbReference type="PANTHER" id="PTHR33694:SF1">
    <property type="entry name" value="UDP-3-O-ACYL-N-ACETYLGLUCOSAMINE DEACETYLASE 1, MITOCHONDRIAL-RELATED"/>
    <property type="match status" value="1"/>
</dbReference>
<dbReference type="RefSeq" id="WP_073036363.1">
    <property type="nucleotide sequence ID" value="NZ_FQVB01000004.1"/>
</dbReference>
<gene>
    <name evidence="12" type="primary">lpxC</name>
    <name evidence="13" type="ORF">SAMN02745206_00349</name>
</gene>
<dbReference type="EMBL" id="FQVB01000004">
    <property type="protein sequence ID" value="SHE46779.1"/>
    <property type="molecule type" value="Genomic_DNA"/>
</dbReference>
<evidence type="ECO:0000256" key="9">
    <source>
        <dbReference type="ARBA" id="ARBA00022833"/>
    </source>
</evidence>
<comment type="function">
    <text evidence="2 12">Catalyzes the hydrolysis of UDP-3-O-myristoyl-N-acetylglucosamine to form UDP-3-O-myristoylglucosamine and acetate, the committed step in lipid A biosynthesis.</text>
</comment>
<name>A0A1M4TQI7_9BACT</name>
<dbReference type="SUPFAM" id="SSF54211">
    <property type="entry name" value="Ribosomal protein S5 domain 2-like"/>
    <property type="match status" value="2"/>
</dbReference>
<feature type="binding site" evidence="12">
    <location>
        <position position="239"/>
    </location>
    <ligand>
        <name>Zn(2+)</name>
        <dbReference type="ChEBI" id="CHEBI:29105"/>
    </ligand>
</feature>
<evidence type="ECO:0000256" key="6">
    <source>
        <dbReference type="ARBA" id="ARBA00022556"/>
    </source>
</evidence>
<evidence type="ECO:0000256" key="1">
    <source>
        <dbReference type="ARBA" id="ARBA00001947"/>
    </source>
</evidence>
<evidence type="ECO:0000256" key="10">
    <source>
        <dbReference type="ARBA" id="ARBA00023098"/>
    </source>
</evidence>
<keyword evidence="10 12" id="KW-0443">Lipid metabolism</keyword>
<dbReference type="STRING" id="1121391.SAMN02745206_00349"/>
<evidence type="ECO:0000256" key="4">
    <source>
        <dbReference type="ARBA" id="ARBA00012745"/>
    </source>
</evidence>
<dbReference type="Proteomes" id="UP000184076">
    <property type="component" value="Unassembled WGS sequence"/>
</dbReference>
<evidence type="ECO:0000313" key="14">
    <source>
        <dbReference type="Proteomes" id="UP000184076"/>
    </source>
</evidence>
<dbReference type="AlphaFoldDB" id="A0A1M4TQI7"/>
<dbReference type="Pfam" id="PF03331">
    <property type="entry name" value="LpxC"/>
    <property type="match status" value="1"/>
</dbReference>
<dbReference type="InterPro" id="IPR004463">
    <property type="entry name" value="UDP-acyl_GlcNac_deAcase"/>
</dbReference>
<evidence type="ECO:0000256" key="5">
    <source>
        <dbReference type="ARBA" id="ARBA00022516"/>
    </source>
</evidence>
<keyword evidence="6 12" id="KW-0441">Lipid A biosynthesis</keyword>
<dbReference type="EC" id="3.5.1.108" evidence="4 12"/>
<feature type="active site" description="Proton donor" evidence="12">
    <location>
        <position position="266"/>
    </location>
</feature>
<evidence type="ECO:0000256" key="7">
    <source>
        <dbReference type="ARBA" id="ARBA00022723"/>
    </source>
</evidence>
<feature type="binding site" evidence="12">
    <location>
        <position position="243"/>
    </location>
    <ligand>
        <name>Zn(2+)</name>
        <dbReference type="ChEBI" id="CHEBI:29105"/>
    </ligand>
</feature>
<dbReference type="InterPro" id="IPR011334">
    <property type="entry name" value="UDP-acyl_GlcNac_deAcase_C"/>
</dbReference>
<comment type="catalytic activity">
    <reaction evidence="11 12">
        <text>a UDP-3-O-[(3R)-3-hydroxyacyl]-N-acetyl-alpha-D-glucosamine + H2O = a UDP-3-O-[(3R)-3-hydroxyacyl]-alpha-D-glucosamine + acetate</text>
        <dbReference type="Rhea" id="RHEA:67816"/>
        <dbReference type="ChEBI" id="CHEBI:15377"/>
        <dbReference type="ChEBI" id="CHEBI:30089"/>
        <dbReference type="ChEBI" id="CHEBI:137740"/>
        <dbReference type="ChEBI" id="CHEBI:173225"/>
        <dbReference type="EC" id="3.5.1.108"/>
    </reaction>
</comment>
<dbReference type="GO" id="GO:0009245">
    <property type="term" value="P:lipid A biosynthetic process"/>
    <property type="evidence" value="ECO:0007669"/>
    <property type="project" value="UniProtKB-UniRule"/>
</dbReference>
<evidence type="ECO:0000256" key="11">
    <source>
        <dbReference type="ARBA" id="ARBA00024535"/>
    </source>
</evidence>
<keyword evidence="14" id="KW-1185">Reference proteome</keyword>
<accession>A0A1M4TQI7</accession>
<reference evidence="14" key="1">
    <citation type="submission" date="2016-11" db="EMBL/GenBank/DDBJ databases">
        <authorList>
            <person name="Varghese N."/>
            <person name="Submissions S."/>
        </authorList>
    </citation>
    <scope>NUCLEOTIDE SEQUENCE [LARGE SCALE GENOMIC DNA]</scope>
    <source>
        <strain evidence="14">DSM 9756</strain>
    </source>
</reference>
<evidence type="ECO:0000256" key="8">
    <source>
        <dbReference type="ARBA" id="ARBA00022801"/>
    </source>
</evidence>
<keyword evidence="8 12" id="KW-0378">Hydrolase</keyword>
<organism evidence="13 14">
    <name type="scientific">Desulfacinum infernum DSM 9756</name>
    <dbReference type="NCBI Taxonomy" id="1121391"/>
    <lineage>
        <taxon>Bacteria</taxon>
        <taxon>Pseudomonadati</taxon>
        <taxon>Thermodesulfobacteriota</taxon>
        <taxon>Syntrophobacteria</taxon>
        <taxon>Syntrophobacterales</taxon>
        <taxon>Syntrophobacteraceae</taxon>
        <taxon>Desulfacinum</taxon>
    </lineage>
</organism>
<proteinExistence type="inferred from homology"/>
<dbReference type="PANTHER" id="PTHR33694">
    <property type="entry name" value="UDP-3-O-ACYL-N-ACETYLGLUCOSAMINE DEACETYLASE 1, MITOCHONDRIAL-RELATED"/>
    <property type="match status" value="1"/>
</dbReference>
<evidence type="ECO:0000313" key="13">
    <source>
        <dbReference type="EMBL" id="SHE46779.1"/>
    </source>
</evidence>